<sequence length="351" mass="38831">MRIKTLVAAVSLSIAGATLSTSSLAADPEFSFKLHHMLPPMSMAHTKILTPWAEKIEEESNGRIHIEVYPAMQLGGKPPQLFDQARKGIADITWTVTGYTPGRFPKSTVFELPFIPASAKTTSMAMQEYAEKEMGEELKDVHLLAVHTHSPGSLHSREKPVQTAADLEGTKLRAPNKVMADAFSVFDANPVFMPVTQMPSALSKGVLDIAVLPFEVVAALKIHELVKYHTEIEGQRGLYVNTFLFTMNKDAYESLPPDLQKVIDDNSGIELAGRMGQLFDETEAVNRQIAVDQGNTFYTLPDSERDAWKQAMQPITDAWIQDMTSEGFDGQGLYEEAKELISKYEKLNGEA</sequence>
<feature type="chain" id="PRO_5001757547" description="TRAP-type C4-dicarboxylate transport system, periplasmic component" evidence="2">
    <location>
        <begin position="26"/>
        <end position="351"/>
    </location>
</feature>
<dbReference type="RefSeq" id="WP_036187587.1">
    <property type="nucleotide sequence ID" value="NZ_JMQN01000030.1"/>
</dbReference>
<name>A0A081FYQ3_9GAMM</name>
<feature type="signal peptide" evidence="2">
    <location>
        <begin position="1"/>
        <end position="25"/>
    </location>
</feature>
<dbReference type="InterPro" id="IPR018389">
    <property type="entry name" value="DctP_fam"/>
</dbReference>
<dbReference type="PANTHER" id="PTHR33376:SF15">
    <property type="entry name" value="BLL6794 PROTEIN"/>
    <property type="match status" value="1"/>
</dbReference>
<dbReference type="NCBIfam" id="NF037995">
    <property type="entry name" value="TRAP_S1"/>
    <property type="match status" value="1"/>
</dbReference>
<dbReference type="eggNOG" id="COG1638">
    <property type="taxonomic scope" value="Bacteria"/>
</dbReference>
<dbReference type="STRING" id="1232683.ADIMK_2114"/>
<dbReference type="InterPro" id="IPR038404">
    <property type="entry name" value="TRAP_DctP_sf"/>
</dbReference>
<dbReference type="Pfam" id="PF03480">
    <property type="entry name" value="DctP"/>
    <property type="match status" value="1"/>
</dbReference>
<keyword evidence="4" id="KW-1185">Reference proteome</keyword>
<evidence type="ECO:0000256" key="1">
    <source>
        <dbReference type="ARBA" id="ARBA00022729"/>
    </source>
</evidence>
<evidence type="ECO:0000313" key="3">
    <source>
        <dbReference type="EMBL" id="KEA63658.1"/>
    </source>
</evidence>
<dbReference type="PANTHER" id="PTHR33376">
    <property type="match status" value="1"/>
</dbReference>
<accession>A0A081FYQ3</accession>
<dbReference type="CDD" id="cd13665">
    <property type="entry name" value="PBP2_TRAP_Dctp3_4"/>
    <property type="match status" value="1"/>
</dbReference>
<protein>
    <recommendedName>
        <fullName evidence="5">TRAP-type C4-dicarboxylate transport system, periplasmic component</fullName>
    </recommendedName>
</protein>
<dbReference type="PATRIC" id="fig|1232683.4.peg.2073"/>
<proteinExistence type="predicted"/>
<dbReference type="Gene3D" id="3.40.190.170">
    <property type="entry name" value="Bacterial extracellular solute-binding protein, family 7"/>
    <property type="match status" value="1"/>
</dbReference>
<dbReference type="AlphaFoldDB" id="A0A081FYQ3"/>
<evidence type="ECO:0000256" key="2">
    <source>
        <dbReference type="SAM" id="SignalP"/>
    </source>
</evidence>
<dbReference type="OrthoDB" id="9177965at2"/>
<dbReference type="Proteomes" id="UP000028252">
    <property type="component" value="Unassembled WGS sequence"/>
</dbReference>
<reference evidence="3 4" key="1">
    <citation type="submission" date="2014-04" db="EMBL/GenBank/DDBJ databases">
        <title>Marinobacterium kochiensis sp. nov., isolated from sediment sample collected from Kochi backwaters in Kerala, India.</title>
        <authorList>
            <person name="Singh A."/>
            <person name="Pinnaka A.K."/>
        </authorList>
    </citation>
    <scope>NUCLEOTIDE SEQUENCE [LARGE SCALE GENOMIC DNA]</scope>
    <source>
        <strain evidence="3 4">AK27</strain>
    </source>
</reference>
<dbReference type="EMBL" id="JMQN01000030">
    <property type="protein sequence ID" value="KEA63658.1"/>
    <property type="molecule type" value="Genomic_DNA"/>
</dbReference>
<organism evidence="3 4">
    <name type="scientific">Marinobacterium lacunae</name>
    <dbReference type="NCBI Taxonomy" id="1232683"/>
    <lineage>
        <taxon>Bacteria</taxon>
        <taxon>Pseudomonadati</taxon>
        <taxon>Pseudomonadota</taxon>
        <taxon>Gammaproteobacteria</taxon>
        <taxon>Oceanospirillales</taxon>
        <taxon>Oceanospirillaceae</taxon>
        <taxon>Marinobacterium</taxon>
    </lineage>
</organism>
<evidence type="ECO:0000313" key="4">
    <source>
        <dbReference type="Proteomes" id="UP000028252"/>
    </source>
</evidence>
<evidence type="ECO:0008006" key="5">
    <source>
        <dbReference type="Google" id="ProtNLM"/>
    </source>
</evidence>
<comment type="caution">
    <text evidence="3">The sequence shown here is derived from an EMBL/GenBank/DDBJ whole genome shotgun (WGS) entry which is preliminary data.</text>
</comment>
<gene>
    <name evidence="3" type="ORF">ADIMK_2114</name>
</gene>
<keyword evidence="1 2" id="KW-0732">Signal</keyword>
<dbReference type="GO" id="GO:0055085">
    <property type="term" value="P:transmembrane transport"/>
    <property type="evidence" value="ECO:0007669"/>
    <property type="project" value="InterPro"/>
</dbReference>